<dbReference type="GO" id="GO:0005840">
    <property type="term" value="C:ribosome"/>
    <property type="evidence" value="ECO:0007669"/>
    <property type="project" value="UniProtKB-KW"/>
</dbReference>
<evidence type="ECO:0000313" key="4">
    <source>
        <dbReference type="EMBL" id="KAJ2933666.1"/>
    </source>
</evidence>
<gene>
    <name evidence="4" type="ORF">H1R20_g3431</name>
</gene>
<keyword evidence="3" id="KW-0687">Ribonucleoprotein</keyword>
<dbReference type="InterPro" id="IPR036967">
    <property type="entry name" value="Ribosomal_uS11_sf"/>
</dbReference>
<sequence>MTTLTDADGGTIAWFSGGSCGFKKGNRATYEAGYQCAVRVFQKIEQITKNDGAVKVDMLFKGFGQGREALKGALLSTEGERIRPLIASITDRTPIKIGGTRAKKMPRNYDAVGASKQFPAQGSLIEAYPLLAAMSSARAQALIEAMKANRTVNLAAIGMCALLTMETCRYPGSKDASGYLLSMPIPVFYYPRSAKVGDPPNLAL</sequence>
<dbReference type="InterPro" id="IPR001971">
    <property type="entry name" value="Ribosomal_uS11"/>
</dbReference>
<accession>A0A9W8MK58</accession>
<dbReference type="AlphaFoldDB" id="A0A9W8MK58"/>
<dbReference type="Gene3D" id="3.30.420.80">
    <property type="entry name" value="Ribosomal protein S11"/>
    <property type="match status" value="1"/>
</dbReference>
<name>A0A9W8MK58_9AGAR</name>
<keyword evidence="2" id="KW-0689">Ribosomal protein</keyword>
<dbReference type="SUPFAM" id="SSF53137">
    <property type="entry name" value="Translational machinery components"/>
    <property type="match status" value="1"/>
</dbReference>
<dbReference type="EMBL" id="JANBPK010000738">
    <property type="protein sequence ID" value="KAJ2933666.1"/>
    <property type="molecule type" value="Genomic_DNA"/>
</dbReference>
<evidence type="ECO:0000256" key="2">
    <source>
        <dbReference type="ARBA" id="ARBA00022980"/>
    </source>
</evidence>
<comment type="similarity">
    <text evidence="1">Belongs to the universal ribosomal protein uS11 family.</text>
</comment>
<evidence type="ECO:0000256" key="3">
    <source>
        <dbReference type="ARBA" id="ARBA00023274"/>
    </source>
</evidence>
<dbReference type="PANTHER" id="PTHR11759">
    <property type="entry name" value="40S RIBOSOMAL PROTEIN S14/30S RIBOSOMAL PROTEIN S11"/>
    <property type="match status" value="1"/>
</dbReference>
<comment type="caution">
    <text evidence="4">The sequence shown here is derived from an EMBL/GenBank/DDBJ whole genome shotgun (WGS) entry which is preliminary data.</text>
</comment>
<dbReference type="Proteomes" id="UP001140091">
    <property type="component" value="Unassembled WGS sequence"/>
</dbReference>
<dbReference type="Pfam" id="PF00411">
    <property type="entry name" value="Ribosomal_S11"/>
    <property type="match status" value="1"/>
</dbReference>
<keyword evidence="5" id="KW-1185">Reference proteome</keyword>
<reference evidence="4" key="1">
    <citation type="submission" date="2022-06" db="EMBL/GenBank/DDBJ databases">
        <title>Genome Sequence of Candolleomyces eurysporus.</title>
        <authorList>
            <person name="Buettner E."/>
        </authorList>
    </citation>
    <scope>NUCLEOTIDE SEQUENCE</scope>
    <source>
        <strain evidence="4">VTCC 930004</strain>
    </source>
</reference>
<evidence type="ECO:0000313" key="5">
    <source>
        <dbReference type="Proteomes" id="UP001140091"/>
    </source>
</evidence>
<proteinExistence type="inferred from homology"/>
<feature type="non-terminal residue" evidence="4">
    <location>
        <position position="1"/>
    </location>
</feature>
<evidence type="ECO:0000256" key="1">
    <source>
        <dbReference type="ARBA" id="ARBA00006194"/>
    </source>
</evidence>
<protein>
    <submittedName>
        <fullName evidence="4">Uncharacterized protein</fullName>
    </submittedName>
</protein>
<dbReference type="GO" id="GO:0006412">
    <property type="term" value="P:translation"/>
    <property type="evidence" value="ECO:0007669"/>
    <property type="project" value="InterPro"/>
</dbReference>
<dbReference type="GO" id="GO:1990904">
    <property type="term" value="C:ribonucleoprotein complex"/>
    <property type="evidence" value="ECO:0007669"/>
    <property type="project" value="UniProtKB-KW"/>
</dbReference>
<dbReference type="OrthoDB" id="1654884at2759"/>
<dbReference type="GO" id="GO:0003735">
    <property type="term" value="F:structural constituent of ribosome"/>
    <property type="evidence" value="ECO:0007669"/>
    <property type="project" value="InterPro"/>
</dbReference>
<organism evidence="4 5">
    <name type="scientific">Candolleomyces eurysporus</name>
    <dbReference type="NCBI Taxonomy" id="2828524"/>
    <lineage>
        <taxon>Eukaryota</taxon>
        <taxon>Fungi</taxon>
        <taxon>Dikarya</taxon>
        <taxon>Basidiomycota</taxon>
        <taxon>Agaricomycotina</taxon>
        <taxon>Agaricomycetes</taxon>
        <taxon>Agaricomycetidae</taxon>
        <taxon>Agaricales</taxon>
        <taxon>Agaricineae</taxon>
        <taxon>Psathyrellaceae</taxon>
        <taxon>Candolleomyces</taxon>
    </lineage>
</organism>